<dbReference type="InterPro" id="IPR006091">
    <property type="entry name" value="Acyl-CoA_Oxase/DH_mid-dom"/>
</dbReference>
<evidence type="ECO:0000256" key="6">
    <source>
        <dbReference type="RuleBase" id="RU362125"/>
    </source>
</evidence>
<feature type="domain" description="Acyl-CoA dehydrogenase/oxidase C-terminal" evidence="7">
    <location>
        <begin position="232"/>
        <end position="379"/>
    </location>
</feature>
<dbReference type="FunFam" id="1.20.140.10:FF:000001">
    <property type="entry name" value="Acyl-CoA dehydrogenase"/>
    <property type="match status" value="1"/>
</dbReference>
<dbReference type="PANTHER" id="PTHR43884:SF12">
    <property type="entry name" value="ISOVALERYL-COA DEHYDROGENASE, MITOCHONDRIAL-RELATED"/>
    <property type="match status" value="1"/>
</dbReference>
<keyword evidence="3 6" id="KW-0285">Flavoprotein</keyword>
<dbReference type="Pfam" id="PF02771">
    <property type="entry name" value="Acyl-CoA_dh_N"/>
    <property type="match status" value="1"/>
</dbReference>
<dbReference type="InterPro" id="IPR013786">
    <property type="entry name" value="AcylCoA_DH/ox_N"/>
</dbReference>
<comment type="cofactor">
    <cofactor evidence="1 6">
        <name>FAD</name>
        <dbReference type="ChEBI" id="CHEBI:57692"/>
    </cofactor>
</comment>
<dbReference type="GO" id="GO:0050660">
    <property type="term" value="F:flavin adenine dinucleotide binding"/>
    <property type="evidence" value="ECO:0007669"/>
    <property type="project" value="InterPro"/>
</dbReference>
<dbReference type="Pfam" id="PF00441">
    <property type="entry name" value="Acyl-CoA_dh_1"/>
    <property type="match status" value="1"/>
</dbReference>
<gene>
    <name evidence="10" type="ORF">H6H00_19210</name>
</gene>
<evidence type="ECO:0000256" key="3">
    <source>
        <dbReference type="ARBA" id="ARBA00022630"/>
    </source>
</evidence>
<name>A0A7G7MSE2_9PSEU</name>
<dbReference type="InterPro" id="IPR036250">
    <property type="entry name" value="AcylCo_DH-like_C"/>
</dbReference>
<keyword evidence="11" id="KW-1185">Reference proteome</keyword>
<evidence type="ECO:0000313" key="11">
    <source>
        <dbReference type="Proteomes" id="UP000515728"/>
    </source>
</evidence>
<dbReference type="GO" id="GO:0033539">
    <property type="term" value="P:fatty acid beta-oxidation using acyl-CoA dehydrogenase"/>
    <property type="evidence" value="ECO:0007669"/>
    <property type="project" value="TreeGrafter"/>
</dbReference>
<proteinExistence type="inferred from homology"/>
<dbReference type="SUPFAM" id="SSF56645">
    <property type="entry name" value="Acyl-CoA dehydrogenase NM domain-like"/>
    <property type="match status" value="1"/>
</dbReference>
<dbReference type="KEGG" id="ppel:H6H00_19210"/>
<dbReference type="PIRSF" id="PIRSF016578">
    <property type="entry name" value="HsaA"/>
    <property type="match status" value="1"/>
</dbReference>
<dbReference type="GO" id="GO:0046359">
    <property type="term" value="P:butyrate catabolic process"/>
    <property type="evidence" value="ECO:0007669"/>
    <property type="project" value="TreeGrafter"/>
</dbReference>
<evidence type="ECO:0000259" key="9">
    <source>
        <dbReference type="Pfam" id="PF02771"/>
    </source>
</evidence>
<dbReference type="InterPro" id="IPR037069">
    <property type="entry name" value="AcylCoA_DH/ox_N_sf"/>
</dbReference>
<dbReference type="PROSITE" id="PS00073">
    <property type="entry name" value="ACYL_COA_DH_2"/>
    <property type="match status" value="1"/>
</dbReference>
<accession>A0A7G7MSE2</accession>
<dbReference type="InterPro" id="IPR009100">
    <property type="entry name" value="AcylCoA_DH/oxidase_NM_dom_sf"/>
</dbReference>
<evidence type="ECO:0000259" key="7">
    <source>
        <dbReference type="Pfam" id="PF00441"/>
    </source>
</evidence>
<dbReference type="Gene3D" id="1.20.140.10">
    <property type="entry name" value="Butyryl-CoA Dehydrogenase, subunit A, domain 3"/>
    <property type="match status" value="1"/>
</dbReference>
<evidence type="ECO:0000259" key="8">
    <source>
        <dbReference type="Pfam" id="PF02770"/>
    </source>
</evidence>
<keyword evidence="4 6" id="KW-0274">FAD</keyword>
<feature type="domain" description="Acyl-CoA dehydrogenase/oxidase N-terminal" evidence="9">
    <location>
        <begin position="5"/>
        <end position="110"/>
    </location>
</feature>
<dbReference type="Gene3D" id="1.10.540.10">
    <property type="entry name" value="Acyl-CoA dehydrogenase/oxidase, N-terminal domain"/>
    <property type="match status" value="1"/>
</dbReference>
<dbReference type="Pfam" id="PF02770">
    <property type="entry name" value="Acyl-CoA_dh_M"/>
    <property type="match status" value="1"/>
</dbReference>
<dbReference type="Proteomes" id="UP000515728">
    <property type="component" value="Chromosome"/>
</dbReference>
<sequence length="383" mass="41071">MTEREREWVELGRTLAAEFAPRAAHWDTESAYPEENHKRLGELGLLGAALPTEFGGGGASLVECYLLVEEISKACANTALLVHDQNVSGRILATYGGPGHREILERLAAGTAEVTIAMTEPQAGSALYELTTTARRDGDEWVVDGGKTYNSFGDRAAAHLVYARFVETGSAPPSGPEGIGIVLVDADRRGVSVTPMGRKLGMRGVEEVDLHFDGVRVPASHVVIEGRPGSTEGFTRPLEVYNATRVGMGVMALGIAQGAMDLAIAHLRTRRQFGRRLADFQGLQWMLADAAVAVEGARLLCYRALSEVDAGRTSAYHSACAKIAATEGAFRVVDDCLQMLGGAGYFAEAPLERMLRDVRMFKITGGTTQILKNTIGRALVGRP</sequence>
<evidence type="ECO:0000256" key="5">
    <source>
        <dbReference type="ARBA" id="ARBA00023002"/>
    </source>
</evidence>
<dbReference type="InterPro" id="IPR046373">
    <property type="entry name" value="Acyl-CoA_Oxase/DH_mid-dom_sf"/>
</dbReference>
<dbReference type="GO" id="GO:0003995">
    <property type="term" value="F:acyl-CoA dehydrogenase activity"/>
    <property type="evidence" value="ECO:0007669"/>
    <property type="project" value="InterPro"/>
</dbReference>
<dbReference type="AlphaFoldDB" id="A0A7G7MSE2"/>
<dbReference type="InterPro" id="IPR006089">
    <property type="entry name" value="Acyl-CoA_DH_CS"/>
</dbReference>
<comment type="similarity">
    <text evidence="2 6">Belongs to the acyl-CoA dehydrogenase family.</text>
</comment>
<evidence type="ECO:0000256" key="4">
    <source>
        <dbReference type="ARBA" id="ARBA00022827"/>
    </source>
</evidence>
<evidence type="ECO:0000256" key="2">
    <source>
        <dbReference type="ARBA" id="ARBA00009347"/>
    </source>
</evidence>
<organism evidence="10 11">
    <name type="scientific">Pseudonocardia petroleophila</name>
    <dbReference type="NCBI Taxonomy" id="37331"/>
    <lineage>
        <taxon>Bacteria</taxon>
        <taxon>Bacillati</taxon>
        <taxon>Actinomycetota</taxon>
        <taxon>Actinomycetes</taxon>
        <taxon>Pseudonocardiales</taxon>
        <taxon>Pseudonocardiaceae</taxon>
        <taxon>Pseudonocardia</taxon>
    </lineage>
</organism>
<dbReference type="SUPFAM" id="SSF47203">
    <property type="entry name" value="Acyl-CoA dehydrogenase C-terminal domain-like"/>
    <property type="match status" value="1"/>
</dbReference>
<dbReference type="InterPro" id="IPR009075">
    <property type="entry name" value="AcylCo_DH/oxidase_C"/>
</dbReference>
<feature type="domain" description="Acyl-CoA oxidase/dehydrogenase middle" evidence="8">
    <location>
        <begin position="116"/>
        <end position="215"/>
    </location>
</feature>
<dbReference type="EMBL" id="CP060131">
    <property type="protein sequence ID" value="QNG55703.1"/>
    <property type="molecule type" value="Genomic_DNA"/>
</dbReference>
<reference evidence="10 11" key="1">
    <citation type="submission" date="2020-08" db="EMBL/GenBank/DDBJ databases">
        <authorList>
            <person name="Mo P."/>
        </authorList>
    </citation>
    <scope>NUCLEOTIDE SEQUENCE [LARGE SCALE GENOMIC DNA]</scope>
    <source>
        <strain evidence="10 11">CGMCC 4.1532</strain>
    </source>
</reference>
<keyword evidence="5 6" id="KW-0560">Oxidoreductase</keyword>
<dbReference type="PANTHER" id="PTHR43884">
    <property type="entry name" value="ACYL-COA DEHYDROGENASE"/>
    <property type="match status" value="1"/>
</dbReference>
<evidence type="ECO:0000313" key="10">
    <source>
        <dbReference type="EMBL" id="QNG55703.1"/>
    </source>
</evidence>
<evidence type="ECO:0000256" key="1">
    <source>
        <dbReference type="ARBA" id="ARBA00001974"/>
    </source>
</evidence>
<dbReference type="Gene3D" id="2.40.110.10">
    <property type="entry name" value="Butyryl-CoA Dehydrogenase, subunit A, domain 2"/>
    <property type="match status" value="1"/>
</dbReference>
<protein>
    <submittedName>
        <fullName evidence="10">Acyl-CoA dehydrogenase family protein</fullName>
    </submittedName>
</protein>